<geneLocation type="mitochondrion" evidence="2"/>
<evidence type="ECO:0000313" key="2">
    <source>
        <dbReference type="EMBL" id="SPR00031.1"/>
    </source>
</evidence>
<feature type="region of interest" description="Disordered" evidence="1">
    <location>
        <begin position="183"/>
        <end position="204"/>
    </location>
</feature>
<name>A0A3P3YIL4_PLABS</name>
<gene>
    <name evidence="2" type="ORF">PLBR_LOCUS7246</name>
</gene>
<dbReference type="EMBL" id="OVEO01000013">
    <property type="protein sequence ID" value="SPR00031.1"/>
    <property type="molecule type" value="Genomic_DNA"/>
</dbReference>
<keyword evidence="2" id="KW-0496">Mitochondrion</keyword>
<evidence type="ECO:0000256" key="1">
    <source>
        <dbReference type="SAM" id="MobiDB-lite"/>
    </source>
</evidence>
<reference evidence="2 3" key="1">
    <citation type="submission" date="2018-03" db="EMBL/GenBank/DDBJ databases">
        <authorList>
            <person name="Fogelqvist J."/>
        </authorList>
    </citation>
    <scope>NUCLEOTIDE SEQUENCE [LARGE SCALE GENOMIC DNA]</scope>
</reference>
<feature type="compositionally biased region" description="Polar residues" evidence="1">
    <location>
        <begin position="189"/>
        <end position="204"/>
    </location>
</feature>
<protein>
    <recommendedName>
        <fullName evidence="4">CCT domain-containing protein</fullName>
    </recommendedName>
</protein>
<evidence type="ECO:0000313" key="3">
    <source>
        <dbReference type="Proteomes" id="UP000290189"/>
    </source>
</evidence>
<dbReference type="AlphaFoldDB" id="A0A3P3YIL4"/>
<accession>A0A3P3YIL4</accession>
<dbReference type="Proteomes" id="UP000290189">
    <property type="component" value="Unassembled WGS sequence"/>
</dbReference>
<sequence>MLNGRYIVLSDIRPNPVSALFPVVVAVATQSSVRRGMLPLQADPDYNPFYDNPSFFAADPDVQAILESRVGQYGGQADRHDGVDQYLLHGDGVSDPMPLPTPNELVLGEPMLTAVDTPRKRGSLMQRDPTENLYFNWTIIKDIEKRCKVIRWKKKKIKILNGDSIPTKYERRQVYAKKRPRVNGRFMSVKSQQTTTTPEQATSS</sequence>
<evidence type="ECO:0008006" key="4">
    <source>
        <dbReference type="Google" id="ProtNLM"/>
    </source>
</evidence>
<organism evidence="2 3">
    <name type="scientific">Plasmodiophora brassicae</name>
    <name type="common">Clubroot disease agent</name>
    <dbReference type="NCBI Taxonomy" id="37360"/>
    <lineage>
        <taxon>Eukaryota</taxon>
        <taxon>Sar</taxon>
        <taxon>Rhizaria</taxon>
        <taxon>Endomyxa</taxon>
        <taxon>Phytomyxea</taxon>
        <taxon>Plasmodiophorida</taxon>
        <taxon>Plasmodiophoridae</taxon>
        <taxon>Plasmodiophora</taxon>
    </lineage>
</organism>
<proteinExistence type="predicted"/>